<dbReference type="PANTHER" id="PTHR21583:SF8">
    <property type="entry name" value="PROTEIN ELYS"/>
    <property type="match status" value="1"/>
</dbReference>
<reference evidence="5" key="3">
    <citation type="submission" date="2025-09" db="UniProtKB">
        <authorList>
            <consortium name="Ensembl"/>
        </authorList>
    </citation>
    <scope>IDENTIFICATION</scope>
</reference>
<dbReference type="EMBL" id="AFYH01010370">
    <property type="status" value="NOT_ANNOTATED_CDS"/>
    <property type="molecule type" value="Genomic_DNA"/>
</dbReference>
<dbReference type="InParanoid" id="H3AF83"/>
<dbReference type="Pfam" id="PF13934">
    <property type="entry name" value="ELYS"/>
    <property type="match status" value="1"/>
</dbReference>
<evidence type="ECO:0000313" key="6">
    <source>
        <dbReference type="Proteomes" id="UP000008672"/>
    </source>
</evidence>
<dbReference type="Pfam" id="PF16687">
    <property type="entry name" value="ELYS-bb"/>
    <property type="match status" value="1"/>
</dbReference>
<evidence type="ECO:0000256" key="2">
    <source>
        <dbReference type="ARBA" id="ARBA00023242"/>
    </source>
</evidence>
<accession>H3AF83</accession>
<reference evidence="5" key="2">
    <citation type="submission" date="2025-08" db="UniProtKB">
        <authorList>
            <consortium name="Ensembl"/>
        </authorList>
    </citation>
    <scope>IDENTIFICATION</scope>
</reference>
<dbReference type="OMA" id="VCYESHL"/>
<keyword evidence="6" id="KW-1185">Reference proteome</keyword>
<dbReference type="STRING" id="7897.ENSLACP00000008304"/>
<feature type="domain" description="ELYS-like" evidence="3">
    <location>
        <begin position="667"/>
        <end position="862"/>
    </location>
</feature>
<feature type="domain" description="ELYS beta-propeller" evidence="4">
    <location>
        <begin position="3"/>
        <end position="432"/>
    </location>
</feature>
<organism evidence="5 6">
    <name type="scientific">Latimeria chalumnae</name>
    <name type="common">Coelacanth</name>
    <dbReference type="NCBI Taxonomy" id="7897"/>
    <lineage>
        <taxon>Eukaryota</taxon>
        <taxon>Metazoa</taxon>
        <taxon>Chordata</taxon>
        <taxon>Craniata</taxon>
        <taxon>Vertebrata</taxon>
        <taxon>Euteleostomi</taxon>
        <taxon>Coelacanthiformes</taxon>
        <taxon>Coelacanthidae</taxon>
        <taxon>Latimeria</taxon>
    </lineage>
</organism>
<dbReference type="EMBL" id="AFYH01010369">
    <property type="status" value="NOT_ANNOTATED_CDS"/>
    <property type="molecule type" value="Genomic_DNA"/>
</dbReference>
<dbReference type="EMBL" id="AFYH01010368">
    <property type="status" value="NOT_ANNOTATED_CDS"/>
    <property type="molecule type" value="Genomic_DNA"/>
</dbReference>
<evidence type="ECO:0000256" key="1">
    <source>
        <dbReference type="ARBA" id="ARBA00004123"/>
    </source>
</evidence>
<proteinExistence type="predicted"/>
<dbReference type="InterPro" id="IPR032040">
    <property type="entry name" value="ELYS-bb"/>
</dbReference>
<name>H3AF83_LATCH</name>
<dbReference type="InterPro" id="IPR052620">
    <property type="entry name" value="ELYS/MEL-28_NucAsmblyFactor"/>
</dbReference>
<dbReference type="GO" id="GO:0005634">
    <property type="term" value="C:nucleus"/>
    <property type="evidence" value="ECO:0007669"/>
    <property type="project" value="UniProtKB-SubCell"/>
</dbReference>
<dbReference type="GeneTree" id="ENSGT00390000018900"/>
<dbReference type="EMBL" id="AFYH01010367">
    <property type="status" value="NOT_ANNOTATED_CDS"/>
    <property type="molecule type" value="Genomic_DNA"/>
</dbReference>
<dbReference type="InterPro" id="IPR025151">
    <property type="entry name" value="ELYS_dom"/>
</dbReference>
<evidence type="ECO:0000313" key="5">
    <source>
        <dbReference type="Ensembl" id="ENSLACP00000008304.1"/>
    </source>
</evidence>
<dbReference type="Ensembl" id="ENSLACT00000008370.1">
    <property type="protein sequence ID" value="ENSLACP00000008304.1"/>
    <property type="gene ID" value="ENSLACG00000007350.1"/>
</dbReference>
<comment type="subcellular location">
    <subcellularLocation>
        <location evidence="1">Nucleus</location>
    </subcellularLocation>
</comment>
<protein>
    <submittedName>
        <fullName evidence="5">Uncharacterized protein</fullName>
    </submittedName>
</protein>
<dbReference type="PANTHER" id="PTHR21583">
    <property type="entry name" value="ELYS PROTEIN"/>
    <property type="match status" value="1"/>
</dbReference>
<keyword evidence="2" id="KW-0539">Nucleus</keyword>
<dbReference type="EMBL" id="AFYH01010371">
    <property type="status" value="NOT_ANNOTATED_CDS"/>
    <property type="molecule type" value="Genomic_DNA"/>
</dbReference>
<evidence type="ECO:0000259" key="4">
    <source>
        <dbReference type="Pfam" id="PF16687"/>
    </source>
</evidence>
<dbReference type="AlphaFoldDB" id="H3AF83"/>
<reference evidence="6" key="1">
    <citation type="submission" date="2011-08" db="EMBL/GenBank/DDBJ databases">
        <title>The draft genome of Latimeria chalumnae.</title>
        <authorList>
            <person name="Di Palma F."/>
            <person name="Alfoldi J."/>
            <person name="Johnson J."/>
            <person name="Berlin A."/>
            <person name="Gnerre S."/>
            <person name="Jaffe D."/>
            <person name="MacCallum I."/>
            <person name="Young S."/>
            <person name="Walker B.J."/>
            <person name="Lander E."/>
            <person name="Lindblad-Toh K."/>
        </authorList>
    </citation>
    <scope>NUCLEOTIDE SEQUENCE [LARGE SCALE GENOMIC DNA]</scope>
    <source>
        <strain evidence="6">Wild caught</strain>
    </source>
</reference>
<sequence>SWLGWLTCGPALGVFNSITGQRLSYHHFGDAATVGLVMELITDGLWGLLIQLSLQDGKLLCFYNLSTSRVVRAIRIPKQITCIEVIGSVKNELQEPHCLYPDLQFFNGIVAIGTDQGELLFLDLALQKEGSISTEQEPAGKEWLKEIKHFLPKHLKLETSFIQHMCLNLQKQPGKEITLLLYIGQTNQLVTSNSMGIIEFWNLQYLHKEFQLQLQPEILQVYALNFQKASCNDSYHCYLWVTSCAPNGEGTALQISLVEMTFHDYAVSTDLYQGFRSCQICHTQRLCSGVESSLRVTHCLFVNCQIVESCERMPQPRGRREFSNLNSLAVFVWKVKDAEQSCFLAVFNINQWLQEGRPTALRSNAELKNCCYLNIWSLGSEKNATFTQSILDVAVHGHILWKPAQTDILTQNDKFDSGTGLFDLPCFTSSGIKIPTPVYFTASLIIFSCLKGPVLKKFIRKKAVGCVVYCMLPPGLAHINSDCYCTEDPLKCLLMRTIRNNNLIKSRFIRKSTLEADSAVYCCLDSHKKWLLKVTLEAKEALTALCFSSCKSSWIYLDQRTIQAVFCLQRLLKNAATVIDGLKKQLDLMKQSDAVVWENEYKSIKKHILCAHVVQWCWHFGILQEAIDQYKPNAIAHMWLTMQQYYKHRRVQCSCDAVEKIWGNNGLIIDEILSLLGEQYSSIGEGDDDNDWEYPFPSLQAVLKLYLLDLQETRLIHFIFLYFLQDVTYFIQTEKNTLKLFSSAFCLPFGFCQLIKCFWLLDHKQTLAAIDLLLSPNTWKPWLSWQHTWIIKALLSENKIQAAFRYVRCIKPEITNPKDISLYINVLLLNRCVIEAWNMLIGSVNGGIADGLVEHFFQRCQEIGLLSEL</sequence>
<dbReference type="HOGENOM" id="CLU_287249_0_0_1"/>
<evidence type="ECO:0000259" key="3">
    <source>
        <dbReference type="Pfam" id="PF13934"/>
    </source>
</evidence>
<dbReference type="Proteomes" id="UP000008672">
    <property type="component" value="Unassembled WGS sequence"/>
</dbReference>